<evidence type="ECO:0000256" key="1">
    <source>
        <dbReference type="ARBA" id="ARBA00004613"/>
    </source>
</evidence>
<name>A0ABV8LKF9_9ACTN</name>
<proteinExistence type="predicted"/>
<feature type="domain" description="NodB homology" evidence="3">
    <location>
        <begin position="39"/>
        <end position="218"/>
    </location>
</feature>
<dbReference type="PANTHER" id="PTHR34216">
    <property type="match status" value="1"/>
</dbReference>
<dbReference type="InterPro" id="IPR011330">
    <property type="entry name" value="Glyco_hydro/deAcase_b/a-brl"/>
</dbReference>
<dbReference type="Pfam" id="PF01522">
    <property type="entry name" value="Polysacc_deac_1"/>
    <property type="match status" value="1"/>
</dbReference>
<dbReference type="RefSeq" id="WP_253757273.1">
    <property type="nucleotide sequence ID" value="NZ_JAMZDZ010000001.1"/>
</dbReference>
<dbReference type="PANTHER" id="PTHR34216:SF3">
    <property type="entry name" value="POLY-BETA-1,6-N-ACETYL-D-GLUCOSAMINE N-DEACETYLASE"/>
    <property type="match status" value="1"/>
</dbReference>
<accession>A0ABV8LKF9</accession>
<keyword evidence="5" id="KW-1185">Reference proteome</keyword>
<reference evidence="5" key="1">
    <citation type="journal article" date="2019" name="Int. J. Syst. Evol. Microbiol.">
        <title>The Global Catalogue of Microorganisms (GCM) 10K type strain sequencing project: providing services to taxonomists for standard genome sequencing and annotation.</title>
        <authorList>
            <consortium name="The Broad Institute Genomics Platform"/>
            <consortium name="The Broad Institute Genome Sequencing Center for Infectious Disease"/>
            <person name="Wu L."/>
            <person name="Ma J."/>
        </authorList>
    </citation>
    <scope>NUCLEOTIDE SEQUENCE [LARGE SCALE GENOMIC DNA]</scope>
    <source>
        <strain evidence="5">CGMCC 4.7289</strain>
    </source>
</reference>
<comment type="caution">
    <text evidence="4">The sequence shown here is derived from an EMBL/GenBank/DDBJ whole genome shotgun (WGS) entry which is preliminary data.</text>
</comment>
<organism evidence="4 5">
    <name type="scientific">Hamadaea flava</name>
    <dbReference type="NCBI Taxonomy" id="1742688"/>
    <lineage>
        <taxon>Bacteria</taxon>
        <taxon>Bacillati</taxon>
        <taxon>Actinomycetota</taxon>
        <taxon>Actinomycetes</taxon>
        <taxon>Micromonosporales</taxon>
        <taxon>Micromonosporaceae</taxon>
        <taxon>Hamadaea</taxon>
    </lineage>
</organism>
<keyword evidence="4" id="KW-0378">Hydrolase</keyword>
<evidence type="ECO:0000256" key="2">
    <source>
        <dbReference type="ARBA" id="ARBA00022729"/>
    </source>
</evidence>
<dbReference type="EMBL" id="JBHSAY010000005">
    <property type="protein sequence ID" value="MFC4130758.1"/>
    <property type="molecule type" value="Genomic_DNA"/>
</dbReference>
<dbReference type="InterPro" id="IPR051398">
    <property type="entry name" value="Polysacch_Deacetylase"/>
</dbReference>
<keyword evidence="2" id="KW-0732">Signal</keyword>
<dbReference type="InterPro" id="IPR002509">
    <property type="entry name" value="NODB_dom"/>
</dbReference>
<gene>
    <name evidence="4" type="ORF">ACFOZ4_09090</name>
</gene>
<evidence type="ECO:0000313" key="5">
    <source>
        <dbReference type="Proteomes" id="UP001595816"/>
    </source>
</evidence>
<comment type="subcellular location">
    <subcellularLocation>
        <location evidence="1">Secreted</location>
    </subcellularLocation>
</comment>
<evidence type="ECO:0000259" key="3">
    <source>
        <dbReference type="PROSITE" id="PS51677"/>
    </source>
</evidence>
<dbReference type="CDD" id="cd10918">
    <property type="entry name" value="CE4_NodB_like_5s_6s"/>
    <property type="match status" value="1"/>
</dbReference>
<dbReference type="GO" id="GO:0016787">
    <property type="term" value="F:hydrolase activity"/>
    <property type="evidence" value="ECO:0007669"/>
    <property type="project" value="UniProtKB-KW"/>
</dbReference>
<protein>
    <submittedName>
        <fullName evidence="4">Polysaccharide deacetylase family protein</fullName>
        <ecNumber evidence="4">3.-.-.-</ecNumber>
    </submittedName>
</protein>
<sequence>MINVHGIGPTDRDLAPGEDRTWVSVGQFEQMLDLAARRDHVRITFDDGNASDLEIALPRLLDRGLTAEFFVLAGLLGEPGRLDADGVRELVKAGMPVGSHGWAHRDWRRVDESEAREEFQEAHRVLGDLVGGPVDSVAIPFGSYDRRVLKRLRHVGVRRVLSSDGGPAKPSAWLQPRNSLRHDMDAAWLTAVVDGRPGPAQRARRLAARTAKRLRGKP</sequence>
<dbReference type="SUPFAM" id="SSF88713">
    <property type="entry name" value="Glycoside hydrolase/deacetylase"/>
    <property type="match status" value="1"/>
</dbReference>
<dbReference type="EC" id="3.-.-.-" evidence="4"/>
<dbReference type="PROSITE" id="PS51677">
    <property type="entry name" value="NODB"/>
    <property type="match status" value="1"/>
</dbReference>
<evidence type="ECO:0000313" key="4">
    <source>
        <dbReference type="EMBL" id="MFC4130758.1"/>
    </source>
</evidence>
<dbReference type="Proteomes" id="UP001595816">
    <property type="component" value="Unassembled WGS sequence"/>
</dbReference>
<dbReference type="Gene3D" id="3.20.20.370">
    <property type="entry name" value="Glycoside hydrolase/deacetylase"/>
    <property type="match status" value="1"/>
</dbReference>